<comment type="caution">
    <text evidence="1">The sequence shown here is derived from an EMBL/GenBank/DDBJ whole genome shotgun (WGS) entry which is preliminary data.</text>
</comment>
<dbReference type="Proteomes" id="UP001054945">
    <property type="component" value="Unassembled WGS sequence"/>
</dbReference>
<keyword evidence="2" id="KW-1185">Reference proteome</keyword>
<accession>A0AAV4UTP1</accession>
<sequence length="112" mass="13150">MFKENIFARKASQMSIYHSGERVQYLIPSANYGETTFEPGELIIINEDRSFFYDQRSLPLKGRKLFLSCHRFRMPPRGRDESFLDYHATMHLQFKADSFMMSSSSKVILKPT</sequence>
<evidence type="ECO:0000313" key="1">
    <source>
        <dbReference type="EMBL" id="GIY61111.1"/>
    </source>
</evidence>
<dbReference type="AlphaFoldDB" id="A0AAV4UTP1"/>
<dbReference type="EMBL" id="BPLR01013430">
    <property type="protein sequence ID" value="GIY61111.1"/>
    <property type="molecule type" value="Genomic_DNA"/>
</dbReference>
<gene>
    <name evidence="1" type="ORF">CEXT_298611</name>
</gene>
<name>A0AAV4UTP1_CAEEX</name>
<organism evidence="1 2">
    <name type="scientific">Caerostris extrusa</name>
    <name type="common">Bark spider</name>
    <name type="synonym">Caerostris bankana</name>
    <dbReference type="NCBI Taxonomy" id="172846"/>
    <lineage>
        <taxon>Eukaryota</taxon>
        <taxon>Metazoa</taxon>
        <taxon>Ecdysozoa</taxon>
        <taxon>Arthropoda</taxon>
        <taxon>Chelicerata</taxon>
        <taxon>Arachnida</taxon>
        <taxon>Araneae</taxon>
        <taxon>Araneomorphae</taxon>
        <taxon>Entelegynae</taxon>
        <taxon>Araneoidea</taxon>
        <taxon>Araneidae</taxon>
        <taxon>Caerostris</taxon>
    </lineage>
</organism>
<protein>
    <submittedName>
        <fullName evidence="1">Uncharacterized protein</fullName>
    </submittedName>
</protein>
<proteinExistence type="predicted"/>
<evidence type="ECO:0000313" key="2">
    <source>
        <dbReference type="Proteomes" id="UP001054945"/>
    </source>
</evidence>
<reference evidence="1 2" key="1">
    <citation type="submission" date="2021-06" db="EMBL/GenBank/DDBJ databases">
        <title>Caerostris extrusa draft genome.</title>
        <authorList>
            <person name="Kono N."/>
            <person name="Arakawa K."/>
        </authorList>
    </citation>
    <scope>NUCLEOTIDE SEQUENCE [LARGE SCALE GENOMIC DNA]</scope>
</reference>